<organism evidence="1 2">
    <name type="scientific">Apodospora peruviana</name>
    <dbReference type="NCBI Taxonomy" id="516989"/>
    <lineage>
        <taxon>Eukaryota</taxon>
        <taxon>Fungi</taxon>
        <taxon>Dikarya</taxon>
        <taxon>Ascomycota</taxon>
        <taxon>Pezizomycotina</taxon>
        <taxon>Sordariomycetes</taxon>
        <taxon>Sordariomycetidae</taxon>
        <taxon>Sordariales</taxon>
        <taxon>Lasiosphaeriaceae</taxon>
        <taxon>Apodospora</taxon>
    </lineage>
</organism>
<proteinExistence type="predicted"/>
<accession>A0AAE0M1H3</accession>
<reference evidence="1" key="2">
    <citation type="submission" date="2023-06" db="EMBL/GenBank/DDBJ databases">
        <authorList>
            <consortium name="Lawrence Berkeley National Laboratory"/>
            <person name="Haridas S."/>
            <person name="Hensen N."/>
            <person name="Bonometti L."/>
            <person name="Westerberg I."/>
            <person name="Brannstrom I.O."/>
            <person name="Guillou S."/>
            <person name="Cros-Aarteil S."/>
            <person name="Calhoun S."/>
            <person name="Kuo A."/>
            <person name="Mondo S."/>
            <person name="Pangilinan J."/>
            <person name="Riley R."/>
            <person name="Labutti K."/>
            <person name="Andreopoulos B."/>
            <person name="Lipzen A."/>
            <person name="Chen C."/>
            <person name="Yanf M."/>
            <person name="Daum C."/>
            <person name="Ng V."/>
            <person name="Clum A."/>
            <person name="Steindorff A."/>
            <person name="Ohm R."/>
            <person name="Martin F."/>
            <person name="Silar P."/>
            <person name="Natvig D."/>
            <person name="Lalanne C."/>
            <person name="Gautier V."/>
            <person name="Ament-Velasquez S.L."/>
            <person name="Kruys A."/>
            <person name="Hutchinson M.I."/>
            <person name="Powell A.J."/>
            <person name="Barry K."/>
            <person name="Miller A.N."/>
            <person name="Grigoriev I.V."/>
            <person name="Debuchy R."/>
            <person name="Gladieux P."/>
            <person name="Thoren M.H."/>
            <person name="Johannesson H."/>
        </authorList>
    </citation>
    <scope>NUCLEOTIDE SEQUENCE</scope>
    <source>
        <strain evidence="1">CBS 118394</strain>
    </source>
</reference>
<protein>
    <submittedName>
        <fullName evidence="1">Uncharacterized protein</fullName>
    </submittedName>
</protein>
<dbReference type="AlphaFoldDB" id="A0AAE0M1H3"/>
<comment type="caution">
    <text evidence="1">The sequence shown here is derived from an EMBL/GenBank/DDBJ whole genome shotgun (WGS) entry which is preliminary data.</text>
</comment>
<sequence>MRPISDDQLRAIYASDQEIYPAPLTFDRLRSWVTAYPDLSICFYVRRQQQNTSSISSCGDITAAPKEEEEQPFGVIVVLPLLRTPHWEDLLVGKVKEIIIDAGTMFPPQPPSSMDKNDLEAAAGVEVGLHVFHIERFIDRDAVMSSDSPPPRKRFSEVAMEEVLVRVAERMRGWKICGMSALTATKAGKKTFARMGFTPTGYHEMFVPATDGDSNEGEMDMICYYPVPPTKGKERDGDQFAHTAGPAPAASEMVVKYFYGR</sequence>
<evidence type="ECO:0000313" key="1">
    <source>
        <dbReference type="EMBL" id="KAK3314599.1"/>
    </source>
</evidence>
<reference evidence="1" key="1">
    <citation type="journal article" date="2023" name="Mol. Phylogenet. Evol.">
        <title>Genome-scale phylogeny and comparative genomics of the fungal order Sordariales.</title>
        <authorList>
            <person name="Hensen N."/>
            <person name="Bonometti L."/>
            <person name="Westerberg I."/>
            <person name="Brannstrom I.O."/>
            <person name="Guillou S."/>
            <person name="Cros-Aarteil S."/>
            <person name="Calhoun S."/>
            <person name="Haridas S."/>
            <person name="Kuo A."/>
            <person name="Mondo S."/>
            <person name="Pangilinan J."/>
            <person name="Riley R."/>
            <person name="LaButti K."/>
            <person name="Andreopoulos B."/>
            <person name="Lipzen A."/>
            <person name="Chen C."/>
            <person name="Yan M."/>
            <person name="Daum C."/>
            <person name="Ng V."/>
            <person name="Clum A."/>
            <person name="Steindorff A."/>
            <person name="Ohm R.A."/>
            <person name="Martin F."/>
            <person name="Silar P."/>
            <person name="Natvig D.O."/>
            <person name="Lalanne C."/>
            <person name="Gautier V."/>
            <person name="Ament-Velasquez S.L."/>
            <person name="Kruys A."/>
            <person name="Hutchinson M.I."/>
            <person name="Powell A.J."/>
            <person name="Barry K."/>
            <person name="Miller A.N."/>
            <person name="Grigoriev I.V."/>
            <person name="Debuchy R."/>
            <person name="Gladieux P."/>
            <person name="Hiltunen Thoren M."/>
            <person name="Johannesson H."/>
        </authorList>
    </citation>
    <scope>NUCLEOTIDE SEQUENCE</scope>
    <source>
        <strain evidence="1">CBS 118394</strain>
    </source>
</reference>
<gene>
    <name evidence="1" type="ORF">B0H66DRAFT_605545</name>
</gene>
<evidence type="ECO:0000313" key="2">
    <source>
        <dbReference type="Proteomes" id="UP001283341"/>
    </source>
</evidence>
<keyword evidence="2" id="KW-1185">Reference proteome</keyword>
<dbReference type="EMBL" id="JAUEDM010000006">
    <property type="protein sequence ID" value="KAK3314599.1"/>
    <property type="molecule type" value="Genomic_DNA"/>
</dbReference>
<dbReference type="Proteomes" id="UP001283341">
    <property type="component" value="Unassembled WGS sequence"/>
</dbReference>
<name>A0AAE0M1H3_9PEZI</name>